<evidence type="ECO:0000313" key="12">
    <source>
        <dbReference type="Proteomes" id="UP001448207"/>
    </source>
</evidence>
<evidence type="ECO:0000256" key="5">
    <source>
        <dbReference type="ARBA" id="ARBA00022605"/>
    </source>
</evidence>
<keyword evidence="12" id="KW-1185">Reference proteome</keyword>
<dbReference type="PANTHER" id="PTHR43622">
    <property type="entry name" value="3-DEHYDROQUINATE SYNTHASE"/>
    <property type="match status" value="1"/>
</dbReference>
<dbReference type="InterPro" id="IPR016037">
    <property type="entry name" value="DHQ_synth_AroB"/>
</dbReference>
<comment type="caution">
    <text evidence="11">The sequence shown here is derived from an EMBL/GenBank/DDBJ whole genome shotgun (WGS) entry which is preliminary data.</text>
</comment>
<dbReference type="InterPro" id="IPR050071">
    <property type="entry name" value="Dehydroquinate_synthase"/>
</dbReference>
<organism evidence="11 12">
    <name type="scientific">Phycomyces blakesleeanus</name>
    <dbReference type="NCBI Taxonomy" id="4837"/>
    <lineage>
        <taxon>Eukaryota</taxon>
        <taxon>Fungi</taxon>
        <taxon>Fungi incertae sedis</taxon>
        <taxon>Mucoromycota</taxon>
        <taxon>Mucoromycotina</taxon>
        <taxon>Mucoromycetes</taxon>
        <taxon>Mucorales</taxon>
        <taxon>Phycomycetaceae</taxon>
        <taxon>Phycomyces</taxon>
    </lineage>
</organism>
<evidence type="ECO:0000256" key="1">
    <source>
        <dbReference type="ARBA" id="ARBA00001393"/>
    </source>
</evidence>
<dbReference type="Pfam" id="PF01761">
    <property type="entry name" value="DHQ_synthase"/>
    <property type="match status" value="1"/>
</dbReference>
<dbReference type="Gene3D" id="1.20.1090.10">
    <property type="entry name" value="Dehydroquinate synthase-like - alpha domain"/>
    <property type="match status" value="1"/>
</dbReference>
<keyword evidence="7" id="KW-0057">Aromatic amino acid biosynthesis</keyword>
<dbReference type="SUPFAM" id="SSF56796">
    <property type="entry name" value="Dehydroquinate synthase-like"/>
    <property type="match status" value="1"/>
</dbReference>
<reference evidence="11 12" key="1">
    <citation type="submission" date="2024-04" db="EMBL/GenBank/DDBJ databases">
        <title>Symmetric and asymmetric DNA N6-adenine methylation regulates different biological responses in Mucorales.</title>
        <authorList>
            <consortium name="Lawrence Berkeley National Laboratory"/>
            <person name="Lax C."/>
            <person name="Mondo S.J."/>
            <person name="Osorio-Concepcion M."/>
            <person name="Muszewska A."/>
            <person name="Corrochano-Luque M."/>
            <person name="Gutierrez G."/>
            <person name="Riley R."/>
            <person name="Lipzen A."/>
            <person name="Guo J."/>
            <person name="Hundley H."/>
            <person name="Amirebrahimi M."/>
            <person name="Ng V."/>
            <person name="Lorenzo-Gutierrez D."/>
            <person name="Binder U."/>
            <person name="Yang J."/>
            <person name="Song Y."/>
            <person name="Canovas D."/>
            <person name="Navarro E."/>
            <person name="Freitag M."/>
            <person name="Gabaldon T."/>
            <person name="Grigoriev I.V."/>
            <person name="Corrochano L.M."/>
            <person name="Nicolas F.E."/>
            <person name="Garre V."/>
        </authorList>
    </citation>
    <scope>NUCLEOTIDE SEQUENCE [LARGE SCALE GENOMIC DNA]</scope>
    <source>
        <strain evidence="11 12">L51</strain>
    </source>
</reference>
<dbReference type="SUPFAM" id="SSF51569">
    <property type="entry name" value="Aldolase"/>
    <property type="match status" value="1"/>
</dbReference>
<dbReference type="CDD" id="cd00502">
    <property type="entry name" value="DHQase_I"/>
    <property type="match status" value="1"/>
</dbReference>
<accession>A0ABR3B437</accession>
<keyword evidence="6" id="KW-0520">NAD</keyword>
<dbReference type="Gene3D" id="3.40.50.1970">
    <property type="match status" value="1"/>
</dbReference>
<evidence type="ECO:0000256" key="7">
    <source>
        <dbReference type="ARBA" id="ARBA00023141"/>
    </source>
</evidence>
<sequence>MYSTLPILHQPNVIHIGYHIHDKVAADLYQTVTASTFVLITDTRLLPLINPLLNSLQSKCPGRFLVRVIPPGEGSKSRATKANIEDFLLKNSCTRDTCLVAVGGGVVGDLVGYVAATFMRGIPFVQVPTTLLAMVDSSLGGKTAIDTPAGKNLVGAFWQPKRVYMDLGMLMTLPSREFRNGMAEVIKTAAISSEADFKVLEDGATDMEASLHTTQEASKGREKLLEVILASARFKADVVTEDEREGGLRGLLNFGHTIGHAFEKILSPDWLHGECVSVGLVAEAEVSHLLGHCDYAVVERLKRVLVAYGLPIDFDAATKARLGLDDVMQVMRVDKKNQGSQKKLVILSSIGTTLEPKASAVADDAIENIVKKYVSEHSVVGSLSVNSSVHSSVVPVVLVVSTEEESAWVKKAVSPSVSFVTVSRTKENQDKKAIVIRLTSVPTSSSTGEYEYCYITLDNAEAAALIGFIGNLVEPAHVKATHPTSTRFVTPTVDSYDSVNPFLMSQWLEDVHAIEFRVDLLTATNWVTTAGIQLAHLRRSKALSGNARLPIIFTVRTVPQAGKFDPADLQTHADLVKWAHFWGCDYIDLEITTLSKEVLQNLLTFNHNLTGTHTIIGSYHDPSHKHGWTSSTEFGDLFKSTISLFQEHDHKGIVKLVGAALTLQDSIDLEVFRSRYPSKALIAINMGPHGKISRVLNRFLSPVTHECLPAIAAPGQLTASEIIQLRQGLGLD</sequence>
<feature type="domain" description="3-dehydroquinate synthase C-terminal" evidence="10">
    <location>
        <begin position="181"/>
        <end position="337"/>
    </location>
</feature>
<evidence type="ECO:0000259" key="9">
    <source>
        <dbReference type="Pfam" id="PF01761"/>
    </source>
</evidence>
<dbReference type="NCBIfam" id="TIGR01357">
    <property type="entry name" value="aroB"/>
    <property type="match status" value="1"/>
</dbReference>
<keyword evidence="5" id="KW-0028">Amino-acid biosynthesis</keyword>
<dbReference type="CDD" id="cd08195">
    <property type="entry name" value="DHQS"/>
    <property type="match status" value="1"/>
</dbReference>
<evidence type="ECO:0000259" key="10">
    <source>
        <dbReference type="Pfam" id="PF24621"/>
    </source>
</evidence>
<comment type="cofactor">
    <cofactor evidence="2">
        <name>NAD(+)</name>
        <dbReference type="ChEBI" id="CHEBI:57540"/>
    </cofactor>
</comment>
<comment type="catalytic activity">
    <reaction evidence="1">
        <text>7-phospho-2-dehydro-3-deoxy-D-arabino-heptonate = 3-dehydroquinate + phosphate</text>
        <dbReference type="Rhea" id="RHEA:21968"/>
        <dbReference type="ChEBI" id="CHEBI:32364"/>
        <dbReference type="ChEBI" id="CHEBI:43474"/>
        <dbReference type="ChEBI" id="CHEBI:58394"/>
        <dbReference type="EC" id="4.2.3.4"/>
    </reaction>
</comment>
<dbReference type="InterPro" id="IPR030960">
    <property type="entry name" value="DHQS/DOIS_N"/>
</dbReference>
<dbReference type="Gene3D" id="3.20.20.70">
    <property type="entry name" value="Aldolase class I"/>
    <property type="match status" value="1"/>
</dbReference>
<evidence type="ECO:0000313" key="11">
    <source>
        <dbReference type="EMBL" id="KAL0088695.1"/>
    </source>
</evidence>
<dbReference type="InterPro" id="IPR056179">
    <property type="entry name" value="DHQS_C"/>
</dbReference>
<evidence type="ECO:0000256" key="3">
    <source>
        <dbReference type="ARBA" id="ARBA00004661"/>
    </source>
</evidence>
<name>A0ABR3B437_PHYBL</name>
<dbReference type="Pfam" id="PF01487">
    <property type="entry name" value="DHquinase_I"/>
    <property type="match status" value="1"/>
</dbReference>
<keyword evidence="8" id="KW-0456">Lyase</keyword>
<evidence type="ECO:0000256" key="4">
    <source>
        <dbReference type="ARBA" id="ARBA00013031"/>
    </source>
</evidence>
<proteinExistence type="inferred from homology"/>
<evidence type="ECO:0000256" key="6">
    <source>
        <dbReference type="ARBA" id="ARBA00023027"/>
    </source>
</evidence>
<evidence type="ECO:0000256" key="2">
    <source>
        <dbReference type="ARBA" id="ARBA00001911"/>
    </source>
</evidence>
<dbReference type="EMBL" id="JBCLYO010000005">
    <property type="protein sequence ID" value="KAL0088695.1"/>
    <property type="molecule type" value="Genomic_DNA"/>
</dbReference>
<dbReference type="HAMAP" id="MF_00110">
    <property type="entry name" value="DHQ_synthase"/>
    <property type="match status" value="1"/>
</dbReference>
<dbReference type="PANTHER" id="PTHR43622:SF7">
    <property type="entry name" value="3-DEHYDROQUINATE SYNTHASE, CHLOROPLASTIC"/>
    <property type="match status" value="1"/>
</dbReference>
<dbReference type="InterPro" id="IPR013785">
    <property type="entry name" value="Aldolase_TIM"/>
</dbReference>
<feature type="domain" description="3-dehydroquinate synthase N-terminal" evidence="9">
    <location>
        <begin position="68"/>
        <end position="179"/>
    </location>
</feature>
<gene>
    <name evidence="11" type="ORF">J3Q64DRAFT_1730834</name>
</gene>
<comment type="pathway">
    <text evidence="3">Metabolic intermediate biosynthesis; chorismate biosynthesis; chorismate from D-erythrose 4-phosphate and phosphoenolpyruvate: step 2/7.</text>
</comment>
<dbReference type="EC" id="4.2.3.4" evidence="4"/>
<dbReference type="InterPro" id="IPR001381">
    <property type="entry name" value="DHquinase_I"/>
</dbReference>
<evidence type="ECO:0000256" key="8">
    <source>
        <dbReference type="ARBA" id="ARBA00023239"/>
    </source>
</evidence>
<protein>
    <recommendedName>
        <fullName evidence="4">3-dehydroquinate synthase</fullName>
        <ecNumber evidence="4">4.2.3.4</ecNumber>
    </recommendedName>
</protein>
<dbReference type="Proteomes" id="UP001448207">
    <property type="component" value="Unassembled WGS sequence"/>
</dbReference>
<dbReference type="Pfam" id="PF24621">
    <property type="entry name" value="DHQS_C"/>
    <property type="match status" value="1"/>
</dbReference>